<dbReference type="EMBL" id="RYZW01000051">
    <property type="protein sequence ID" value="TDZ54922.1"/>
    <property type="molecule type" value="Genomic_DNA"/>
</dbReference>
<dbReference type="PANTHER" id="PTHR43918:SF4">
    <property type="entry name" value="CARBOXYLIC ESTER HYDROLASE"/>
    <property type="match status" value="1"/>
</dbReference>
<proteinExistence type="inferred from homology"/>
<evidence type="ECO:0000256" key="3">
    <source>
        <dbReference type="RuleBase" id="RU361235"/>
    </source>
</evidence>
<feature type="domain" description="Carboxylesterase type B" evidence="4">
    <location>
        <begin position="25"/>
        <end position="511"/>
    </location>
</feature>
<dbReference type="InterPro" id="IPR002018">
    <property type="entry name" value="CarbesteraseB"/>
</dbReference>
<comment type="caution">
    <text evidence="5">The sequence shown here is derived from an EMBL/GenBank/DDBJ whole genome shotgun (WGS) entry which is preliminary data.</text>
</comment>
<feature type="chain" id="PRO_5021006365" description="Carboxylic ester hydrolase" evidence="3">
    <location>
        <begin position="21"/>
        <end position="554"/>
    </location>
</feature>
<dbReference type="Proteomes" id="UP000295703">
    <property type="component" value="Unassembled WGS sequence"/>
</dbReference>
<evidence type="ECO:0000256" key="1">
    <source>
        <dbReference type="ARBA" id="ARBA00005964"/>
    </source>
</evidence>
<dbReference type="PROSITE" id="PS00122">
    <property type="entry name" value="CARBOXYLESTERASE_B_1"/>
    <property type="match status" value="1"/>
</dbReference>
<sequence length="554" mass="58429">MKLSSLCISFILGVVSLVEAAASPSAVIDAGTTVGTTTTLPSSTVTVNKFLGIPYAQSPIEEKRFLPPQSVSTFEENPVNATAWGNKCWEISGSKSTITTPVSFDMKPYSLNLGDVGVNASEDCLFLNVYAPARVGCSNSGRPVLVWIHGGWLRSGTASQHMFDGSSFASEQGIVVVTFNYRLNIFGFPNSPQLPLRQQNLGFLDQRLALQWVQTNIHAFGGDPAKVTIAGESSGGSSVDRLVTTIHDNPPFRAAACSSGQATVSAIGRDSGPLSWKSLVGLLGCSGEDEIACVRGIDAKTLRDVAEANGLDFSPVSDNFTQQELPYLPARAAGGVAPVPLLIGTTGLEGSYLAPAYGLNISEFTAPVLEQFLYGFTGGDAEVVGGITQVVQLVQQTTGVSLFHAAAQVETEIVYQCPALLVSSASAQMEIPTWRYFYNASFPNLAPPGYSSEELGASHGSDTAMIWGTYPLAGATEQQARLSKALQVLWSGFVKDPSGTGPGWERVDANGDNIACVGCGGDDSTSLLNSAAVDGRCAIYEPYFGRVRTPFVKS</sequence>
<organism evidence="5 6">
    <name type="scientific">Colletotrichum trifolii</name>
    <dbReference type="NCBI Taxonomy" id="5466"/>
    <lineage>
        <taxon>Eukaryota</taxon>
        <taxon>Fungi</taxon>
        <taxon>Dikarya</taxon>
        <taxon>Ascomycota</taxon>
        <taxon>Pezizomycotina</taxon>
        <taxon>Sordariomycetes</taxon>
        <taxon>Hypocreomycetidae</taxon>
        <taxon>Glomerellales</taxon>
        <taxon>Glomerellaceae</taxon>
        <taxon>Colletotrichum</taxon>
        <taxon>Colletotrichum orbiculare species complex</taxon>
    </lineage>
</organism>
<dbReference type="PROSITE" id="PS00941">
    <property type="entry name" value="CARBOXYLESTERASE_B_2"/>
    <property type="match status" value="1"/>
</dbReference>
<evidence type="ECO:0000256" key="2">
    <source>
        <dbReference type="ARBA" id="ARBA00022801"/>
    </source>
</evidence>
<comment type="similarity">
    <text evidence="1 3">Belongs to the type-B carboxylesterase/lipase family.</text>
</comment>
<dbReference type="AlphaFoldDB" id="A0A4R8RI90"/>
<feature type="signal peptide" evidence="3">
    <location>
        <begin position="1"/>
        <end position="20"/>
    </location>
</feature>
<dbReference type="Pfam" id="PF00135">
    <property type="entry name" value="COesterase"/>
    <property type="match status" value="1"/>
</dbReference>
<dbReference type="SUPFAM" id="SSF53474">
    <property type="entry name" value="alpha/beta-Hydrolases"/>
    <property type="match status" value="1"/>
</dbReference>
<dbReference type="InterPro" id="IPR050654">
    <property type="entry name" value="AChE-related_enzymes"/>
</dbReference>
<dbReference type="STRING" id="5466.A0A4R8RI90"/>
<dbReference type="PANTHER" id="PTHR43918">
    <property type="entry name" value="ACETYLCHOLINESTERASE"/>
    <property type="match status" value="1"/>
</dbReference>
<dbReference type="InterPro" id="IPR029058">
    <property type="entry name" value="AB_hydrolase_fold"/>
</dbReference>
<evidence type="ECO:0000259" key="4">
    <source>
        <dbReference type="Pfam" id="PF00135"/>
    </source>
</evidence>
<keyword evidence="2 3" id="KW-0378">Hydrolase</keyword>
<dbReference type="InterPro" id="IPR019826">
    <property type="entry name" value="Carboxylesterase_B_AS"/>
</dbReference>
<evidence type="ECO:0000313" key="5">
    <source>
        <dbReference type="EMBL" id="TDZ54922.1"/>
    </source>
</evidence>
<dbReference type="GO" id="GO:0052689">
    <property type="term" value="F:carboxylic ester hydrolase activity"/>
    <property type="evidence" value="ECO:0007669"/>
    <property type="project" value="TreeGrafter"/>
</dbReference>
<keyword evidence="6" id="KW-1185">Reference proteome</keyword>
<dbReference type="Gene3D" id="3.40.50.1820">
    <property type="entry name" value="alpha/beta hydrolase"/>
    <property type="match status" value="1"/>
</dbReference>
<reference evidence="5 6" key="1">
    <citation type="submission" date="2018-12" db="EMBL/GenBank/DDBJ databases">
        <title>Genome sequence and assembly of Colletotrichum trifolii.</title>
        <authorList>
            <person name="Gan P."/>
            <person name="Shirasu K."/>
        </authorList>
    </citation>
    <scope>NUCLEOTIDE SEQUENCE [LARGE SCALE GENOMIC DNA]</scope>
    <source>
        <strain evidence="5 6">543-2</strain>
    </source>
</reference>
<name>A0A4R8RI90_COLTR</name>
<evidence type="ECO:0000313" key="6">
    <source>
        <dbReference type="Proteomes" id="UP000295703"/>
    </source>
</evidence>
<accession>A0A4R8RI90</accession>
<dbReference type="EC" id="3.1.1.-" evidence="3"/>
<keyword evidence="3" id="KW-0732">Signal</keyword>
<gene>
    <name evidence="5" type="primary">CES5A</name>
    <name evidence="5" type="ORF">CTRI78_v005919</name>
</gene>
<dbReference type="InterPro" id="IPR019819">
    <property type="entry name" value="Carboxylesterase_B_CS"/>
</dbReference>
<protein>
    <recommendedName>
        <fullName evidence="3">Carboxylic ester hydrolase</fullName>
        <ecNumber evidence="3">3.1.1.-</ecNumber>
    </recommendedName>
</protein>